<evidence type="ECO:0000259" key="1">
    <source>
        <dbReference type="Pfam" id="PF08765"/>
    </source>
</evidence>
<dbReference type="RefSeq" id="WP_109739623.1">
    <property type="nucleotide sequence ID" value="NZ_LT556085.1"/>
</dbReference>
<dbReference type="Pfam" id="PF08765">
    <property type="entry name" value="Mor"/>
    <property type="match status" value="1"/>
</dbReference>
<accession>A0AAX2BEL3</accession>
<proteinExistence type="predicted"/>
<reference evidence="2 3" key="1">
    <citation type="submission" date="2016-04" db="EMBL/GenBank/DDBJ databases">
        <authorList>
            <person name="Regsiter A."/>
            <person name="William W."/>
        </authorList>
    </citation>
    <scope>NUCLEOTIDE SEQUENCE [LARGE SCALE GENOMIC DNA]</scope>
    <source>
        <strain evidence="2 3">92</strain>
    </source>
</reference>
<dbReference type="EMBL" id="LT556085">
    <property type="protein sequence ID" value="SAZ04863.1"/>
    <property type="molecule type" value="Genomic_DNA"/>
</dbReference>
<organism evidence="2 3">
    <name type="scientific">Citrobacter amalonaticus</name>
    <dbReference type="NCBI Taxonomy" id="35703"/>
    <lineage>
        <taxon>Bacteria</taxon>
        <taxon>Pseudomonadati</taxon>
        <taxon>Pseudomonadota</taxon>
        <taxon>Gammaproteobacteria</taxon>
        <taxon>Enterobacterales</taxon>
        <taxon>Enterobacteriaceae</taxon>
        <taxon>Citrobacter</taxon>
    </lineage>
</organism>
<protein>
    <recommendedName>
        <fullName evidence="1">Mor transcription activator domain-containing protein</fullName>
    </recommendedName>
</protein>
<dbReference type="AlphaFoldDB" id="A0AAX2BEL3"/>
<feature type="domain" description="Mor transcription activator" evidence="1">
    <location>
        <begin position="63"/>
        <end position="144"/>
    </location>
</feature>
<dbReference type="Proteomes" id="UP000245995">
    <property type="component" value="Chromosome CITRO92"/>
</dbReference>
<dbReference type="InterPro" id="IPR014875">
    <property type="entry name" value="Mor_transcription_activator"/>
</dbReference>
<dbReference type="InterPro" id="IPR009057">
    <property type="entry name" value="Homeodomain-like_sf"/>
</dbReference>
<dbReference type="SUPFAM" id="SSF46689">
    <property type="entry name" value="Homeodomain-like"/>
    <property type="match status" value="1"/>
</dbReference>
<evidence type="ECO:0000313" key="3">
    <source>
        <dbReference type="Proteomes" id="UP000245995"/>
    </source>
</evidence>
<name>A0AAX2BEL3_CITAM</name>
<evidence type="ECO:0000313" key="2">
    <source>
        <dbReference type="EMBL" id="SAZ04863.1"/>
    </source>
</evidence>
<gene>
    <name evidence="2" type="ORF">CITRO92_0859</name>
</gene>
<sequence>MNRYYSDELEQVKSLLPEPVLRIAELIGFPATAELLKALGGATFPIGKGLRALGVHRVRLLQSAIGEENTRILMNNFGGESLYLPRCDSALRQLRNQAFLHEFDSLRDQGVSSLLAMTELCPKYGFSDRFAWGLLAQQKNNGISTQDSLF</sequence>